<dbReference type="AlphaFoldDB" id="A0A8X6VND0"/>
<dbReference type="EMBL" id="BMAU01021320">
    <property type="protein sequence ID" value="GFY13130.1"/>
    <property type="molecule type" value="Genomic_DNA"/>
</dbReference>
<evidence type="ECO:0000313" key="1">
    <source>
        <dbReference type="EMBL" id="GFY13130.1"/>
    </source>
</evidence>
<gene>
    <name evidence="1" type="primary">lev-9_3</name>
    <name evidence="1" type="ORF">TNCV_363781</name>
</gene>
<accession>A0A8X6VND0</accession>
<name>A0A8X6VND0_TRICX</name>
<organism evidence="1 2">
    <name type="scientific">Trichonephila clavipes</name>
    <name type="common">Golden silk orbweaver</name>
    <name type="synonym">Nephila clavipes</name>
    <dbReference type="NCBI Taxonomy" id="2585209"/>
    <lineage>
        <taxon>Eukaryota</taxon>
        <taxon>Metazoa</taxon>
        <taxon>Ecdysozoa</taxon>
        <taxon>Arthropoda</taxon>
        <taxon>Chelicerata</taxon>
        <taxon>Arachnida</taxon>
        <taxon>Araneae</taxon>
        <taxon>Araneomorphae</taxon>
        <taxon>Entelegynae</taxon>
        <taxon>Araneoidea</taxon>
        <taxon>Nephilidae</taxon>
        <taxon>Trichonephila</taxon>
    </lineage>
</organism>
<evidence type="ECO:0000313" key="2">
    <source>
        <dbReference type="Proteomes" id="UP000887159"/>
    </source>
</evidence>
<sequence>MREEGINNIKTGSPYNEKADSTSAELAVGRTGFVNTTKGSAIETVRPLSIAVLSQTVSEDLKPALNVSNTFHSCYCTYTIRGDTLAAYAGTELLHYGSKVKNNYTVKFHCYQIGYARLHGPTEIECHNCQWTSVEFPRCLQSEIGETNFQITSKYKPLPGGIIGIEKGNSLSITCYSNGYSDYPTWTGPQALPRLSLSPLTHLIPPTSLTALLKSKLMGRCPKGLSLAPAVQFLH</sequence>
<proteinExistence type="predicted"/>
<dbReference type="Proteomes" id="UP000887159">
    <property type="component" value="Unassembled WGS sequence"/>
</dbReference>
<reference evidence="1" key="1">
    <citation type="submission" date="2020-08" db="EMBL/GenBank/DDBJ databases">
        <title>Multicomponent nature underlies the extraordinary mechanical properties of spider dragline silk.</title>
        <authorList>
            <person name="Kono N."/>
            <person name="Nakamura H."/>
            <person name="Mori M."/>
            <person name="Yoshida Y."/>
            <person name="Ohtoshi R."/>
            <person name="Malay A.D."/>
            <person name="Moran D.A.P."/>
            <person name="Tomita M."/>
            <person name="Numata K."/>
            <person name="Arakawa K."/>
        </authorList>
    </citation>
    <scope>NUCLEOTIDE SEQUENCE</scope>
</reference>
<protein>
    <submittedName>
        <fullName evidence="1">Protein lev-9</fullName>
    </submittedName>
</protein>
<keyword evidence="2" id="KW-1185">Reference proteome</keyword>
<comment type="caution">
    <text evidence="1">The sequence shown here is derived from an EMBL/GenBank/DDBJ whole genome shotgun (WGS) entry which is preliminary data.</text>
</comment>